<evidence type="ECO:0008006" key="4">
    <source>
        <dbReference type="Google" id="ProtNLM"/>
    </source>
</evidence>
<gene>
    <name evidence="2" type="ORF">BST85_03660</name>
</gene>
<feature type="signal peptide" evidence="1">
    <location>
        <begin position="1"/>
        <end position="18"/>
    </location>
</feature>
<feature type="chain" id="PRO_5015510425" description="Lipocalin-like domain-containing protein" evidence="1">
    <location>
        <begin position="19"/>
        <end position="167"/>
    </location>
</feature>
<organism evidence="2 3">
    <name type="scientific">Aureitalea marina</name>
    <dbReference type="NCBI Taxonomy" id="930804"/>
    <lineage>
        <taxon>Bacteria</taxon>
        <taxon>Pseudomonadati</taxon>
        <taxon>Bacteroidota</taxon>
        <taxon>Flavobacteriia</taxon>
        <taxon>Flavobacteriales</taxon>
        <taxon>Flavobacteriaceae</taxon>
        <taxon>Aureitalea</taxon>
    </lineage>
</organism>
<comment type="caution">
    <text evidence="2">The sequence shown here is derived from an EMBL/GenBank/DDBJ whole genome shotgun (WGS) entry which is preliminary data.</text>
</comment>
<evidence type="ECO:0000313" key="3">
    <source>
        <dbReference type="Proteomes" id="UP000239800"/>
    </source>
</evidence>
<keyword evidence="3" id="KW-1185">Reference proteome</keyword>
<dbReference type="Proteomes" id="UP000239800">
    <property type="component" value="Unassembled WGS sequence"/>
</dbReference>
<sequence>MMMRFLALCMIWALVSCGDSPPEPYPLPENAMNLIAGDSAKTWMLAKRINGKVRMNMGDCFLHYRQTYLQNGSVSDNNSKAKDCGPSLVGQWEITTTEKGNSYIKITSALIPELLNIEEDHKFFQIRYLSEDSLVLKFSHNQFGKKQWITDYLVTESVDVPDRDFHH</sequence>
<protein>
    <recommendedName>
        <fullName evidence="4">Lipocalin-like domain-containing protein</fullName>
    </recommendedName>
</protein>
<evidence type="ECO:0000313" key="2">
    <source>
        <dbReference type="EMBL" id="PQB04097.1"/>
    </source>
</evidence>
<accession>A0A2S7KN91</accession>
<name>A0A2S7KN91_9FLAO</name>
<evidence type="ECO:0000256" key="1">
    <source>
        <dbReference type="SAM" id="SignalP"/>
    </source>
</evidence>
<reference evidence="2 3" key="1">
    <citation type="submission" date="2016-11" db="EMBL/GenBank/DDBJ databases">
        <title>Trade-off between light-utilization and light-protection in marine flavobacteria.</title>
        <authorList>
            <person name="Kumagai Y."/>
        </authorList>
    </citation>
    <scope>NUCLEOTIDE SEQUENCE [LARGE SCALE GENOMIC DNA]</scope>
    <source>
        <strain evidence="2 3">NBRC 107741</strain>
    </source>
</reference>
<dbReference type="AlphaFoldDB" id="A0A2S7KN91"/>
<proteinExistence type="predicted"/>
<keyword evidence="1" id="KW-0732">Signal</keyword>
<dbReference type="PROSITE" id="PS51257">
    <property type="entry name" value="PROKAR_LIPOPROTEIN"/>
    <property type="match status" value="1"/>
</dbReference>
<dbReference type="EMBL" id="MQUB01000001">
    <property type="protein sequence ID" value="PQB04097.1"/>
    <property type="molecule type" value="Genomic_DNA"/>
</dbReference>